<proteinExistence type="predicted"/>
<dbReference type="RefSeq" id="WP_211848396.1">
    <property type="nucleotide sequence ID" value="NZ_JAAEDL010000024.1"/>
</dbReference>
<dbReference type="AlphaFoldDB" id="A0A9X9XGL9"/>
<evidence type="ECO:0000313" key="1">
    <source>
        <dbReference type="EMBL" id="MBR0682855.1"/>
    </source>
</evidence>
<name>A0A9X9XGL9_9PROT</name>
<reference evidence="1" key="1">
    <citation type="submission" date="2020-01" db="EMBL/GenBank/DDBJ databases">
        <authorList>
            <person name="Rat A."/>
        </authorList>
    </citation>
    <scope>NUCLEOTIDE SEQUENCE</scope>
    <source>
        <strain evidence="1">LMG 31228</strain>
    </source>
</reference>
<keyword evidence="2" id="KW-1185">Reference proteome</keyword>
<evidence type="ECO:0000313" key="2">
    <source>
        <dbReference type="Proteomes" id="UP001138709"/>
    </source>
</evidence>
<dbReference type="Proteomes" id="UP001138709">
    <property type="component" value="Unassembled WGS sequence"/>
</dbReference>
<reference evidence="1" key="2">
    <citation type="journal article" date="2021" name="Syst. Appl. Microbiol.">
        <title>Roseomonas hellenica sp. nov., isolated from roots of wild-growing Alkanna tinctoria.</title>
        <authorList>
            <person name="Rat A."/>
            <person name="Naranjo H.D."/>
            <person name="Lebbe L."/>
            <person name="Cnockaert M."/>
            <person name="Krigas N."/>
            <person name="Grigoriadou K."/>
            <person name="Maloupa E."/>
            <person name="Willems A."/>
        </authorList>
    </citation>
    <scope>NUCLEOTIDE SEQUENCE</scope>
    <source>
        <strain evidence="1">LMG 31228</strain>
    </source>
</reference>
<accession>A0A9X9XGL9</accession>
<comment type="caution">
    <text evidence="1">The sequence shown here is derived from an EMBL/GenBank/DDBJ whole genome shotgun (WGS) entry which is preliminary data.</text>
</comment>
<gene>
    <name evidence="1" type="ORF">GXW74_20345</name>
</gene>
<organism evidence="1 2">
    <name type="scientific">Neoroseomonas eburnea</name>
    <dbReference type="NCBI Taxonomy" id="1346889"/>
    <lineage>
        <taxon>Bacteria</taxon>
        <taxon>Pseudomonadati</taxon>
        <taxon>Pseudomonadota</taxon>
        <taxon>Alphaproteobacteria</taxon>
        <taxon>Acetobacterales</taxon>
        <taxon>Acetobacteraceae</taxon>
        <taxon>Neoroseomonas</taxon>
    </lineage>
</organism>
<sequence>MLSAAQTAHRAVRRRPGIAARLDAVAENLRQGRRETPQRFIPLARACIAEPARSDDLVRFLIDDVAAEAAADASCTPAVRALVDRMLCAVEQPSPDRTRSIIALGPEILAAAPRRRHRRSVHGHGWITADRRLLFLRAVFDEATGRSGRPRGRWYALWLATAYAMSEYETDHFEMRGPIVEARVRRLTRCAEVLLGPA</sequence>
<dbReference type="EMBL" id="JAAEDL010000024">
    <property type="protein sequence ID" value="MBR0682855.1"/>
    <property type="molecule type" value="Genomic_DNA"/>
</dbReference>
<protein>
    <submittedName>
        <fullName evidence="1">Uncharacterized protein</fullName>
    </submittedName>
</protein>